<gene>
    <name evidence="6" type="ORF">DFP88_11014</name>
</gene>
<accession>A0A318T3I8</accession>
<evidence type="ECO:0000256" key="3">
    <source>
        <dbReference type="ARBA" id="ARBA00023125"/>
    </source>
</evidence>
<keyword evidence="4" id="KW-0233">DNA recombination</keyword>
<dbReference type="PANTHER" id="PTHR30629">
    <property type="entry name" value="PROPHAGE INTEGRASE"/>
    <property type="match status" value="1"/>
</dbReference>
<reference evidence="6 7" key="1">
    <citation type="submission" date="2018-06" db="EMBL/GenBank/DDBJ databases">
        <title>Genomic Encyclopedia of Type Strains, Phase III (KMG-III): the genomes of soil and plant-associated and newly described type strains.</title>
        <authorList>
            <person name="Whitman W."/>
        </authorList>
    </citation>
    <scope>NUCLEOTIDE SEQUENCE [LARGE SCALE GENOMIC DNA]</scope>
    <source>
        <strain evidence="6 7">CECT 9025</strain>
    </source>
</reference>
<dbReference type="AlphaFoldDB" id="A0A318T3I8"/>
<keyword evidence="3" id="KW-0238">DNA-binding</keyword>
<comment type="similarity">
    <text evidence="1">Belongs to the 'phage' integrase family.</text>
</comment>
<dbReference type="PANTHER" id="PTHR30629:SF2">
    <property type="entry name" value="PROPHAGE INTEGRASE INTS-RELATED"/>
    <property type="match status" value="1"/>
</dbReference>
<dbReference type="SUPFAM" id="SSF56349">
    <property type="entry name" value="DNA breaking-rejoining enzymes"/>
    <property type="match status" value="1"/>
</dbReference>
<dbReference type="Gene3D" id="1.10.443.10">
    <property type="entry name" value="Intergrase catalytic core"/>
    <property type="match status" value="1"/>
</dbReference>
<dbReference type="PROSITE" id="PS51898">
    <property type="entry name" value="TYR_RECOMBINASE"/>
    <property type="match status" value="1"/>
</dbReference>
<dbReference type="Gene3D" id="1.10.150.130">
    <property type="match status" value="1"/>
</dbReference>
<comment type="caution">
    <text evidence="6">The sequence shown here is derived from an EMBL/GenBank/DDBJ whole genome shotgun (WGS) entry which is preliminary data.</text>
</comment>
<evidence type="ECO:0000313" key="7">
    <source>
        <dbReference type="Proteomes" id="UP000248311"/>
    </source>
</evidence>
<evidence type="ECO:0000259" key="5">
    <source>
        <dbReference type="PROSITE" id="PS51898"/>
    </source>
</evidence>
<evidence type="ECO:0000256" key="1">
    <source>
        <dbReference type="ARBA" id="ARBA00008857"/>
    </source>
</evidence>
<dbReference type="InterPro" id="IPR010998">
    <property type="entry name" value="Integrase_recombinase_N"/>
</dbReference>
<sequence>MSPLAVHVLPKIGQRRAATLTATDLSDALQSLWREKHPTAEKAIQRLGIVYRRGKLMGLPVDPFTVLSAQHILGEVHHENEHIAATRWQDAPALYQKLGGLAAGRMALRMTMLTLARSASVRGMRFDEVEGNVWTIPAERMKGRQGKVRDFRVPLSAPAMQLLEASAEVSEDFVFPSYYAGRGVSETALRNVLNNVGEAGRIHGFRTTFRTWVQDNEICSRDVAETVLAHKIAGKTEASYARSDLLDRRREVMAAWATYLEG</sequence>
<dbReference type="Proteomes" id="UP000248311">
    <property type="component" value="Unassembled WGS sequence"/>
</dbReference>
<dbReference type="Pfam" id="PF00589">
    <property type="entry name" value="Phage_integrase"/>
    <property type="match status" value="1"/>
</dbReference>
<dbReference type="CDD" id="cd00801">
    <property type="entry name" value="INT_P4_C"/>
    <property type="match status" value="1"/>
</dbReference>
<feature type="domain" description="Tyr recombinase" evidence="5">
    <location>
        <begin position="81"/>
        <end position="254"/>
    </location>
</feature>
<name>A0A318T3I8_9RHOB</name>
<dbReference type="GO" id="GO:0003677">
    <property type="term" value="F:DNA binding"/>
    <property type="evidence" value="ECO:0007669"/>
    <property type="project" value="UniProtKB-KW"/>
</dbReference>
<dbReference type="GO" id="GO:0006310">
    <property type="term" value="P:DNA recombination"/>
    <property type="evidence" value="ECO:0007669"/>
    <property type="project" value="UniProtKB-KW"/>
</dbReference>
<evidence type="ECO:0000313" key="6">
    <source>
        <dbReference type="EMBL" id="PYE80851.1"/>
    </source>
</evidence>
<evidence type="ECO:0000256" key="2">
    <source>
        <dbReference type="ARBA" id="ARBA00022908"/>
    </source>
</evidence>
<dbReference type="InterPro" id="IPR050808">
    <property type="entry name" value="Phage_Integrase"/>
</dbReference>
<dbReference type="InterPro" id="IPR011010">
    <property type="entry name" value="DNA_brk_join_enz"/>
</dbReference>
<dbReference type="InterPro" id="IPR013762">
    <property type="entry name" value="Integrase-like_cat_sf"/>
</dbReference>
<keyword evidence="7" id="KW-1185">Reference proteome</keyword>
<protein>
    <recommendedName>
        <fullName evidence="5">Tyr recombinase domain-containing protein</fullName>
    </recommendedName>
</protein>
<dbReference type="GO" id="GO:0015074">
    <property type="term" value="P:DNA integration"/>
    <property type="evidence" value="ECO:0007669"/>
    <property type="project" value="UniProtKB-KW"/>
</dbReference>
<evidence type="ECO:0000256" key="4">
    <source>
        <dbReference type="ARBA" id="ARBA00023172"/>
    </source>
</evidence>
<organism evidence="6 7">
    <name type="scientific">Pseudoroseicyclus aestuarii</name>
    <dbReference type="NCBI Taxonomy" id="1795041"/>
    <lineage>
        <taxon>Bacteria</taxon>
        <taxon>Pseudomonadati</taxon>
        <taxon>Pseudomonadota</taxon>
        <taxon>Alphaproteobacteria</taxon>
        <taxon>Rhodobacterales</taxon>
        <taxon>Paracoccaceae</taxon>
        <taxon>Pseudoroseicyclus</taxon>
    </lineage>
</organism>
<proteinExistence type="inferred from homology"/>
<dbReference type="EMBL" id="QJTE01000010">
    <property type="protein sequence ID" value="PYE80851.1"/>
    <property type="molecule type" value="Genomic_DNA"/>
</dbReference>
<dbReference type="InterPro" id="IPR002104">
    <property type="entry name" value="Integrase_catalytic"/>
</dbReference>
<keyword evidence="2" id="KW-0229">DNA integration</keyword>